<keyword evidence="5" id="KW-0186">Copper</keyword>
<comment type="subcellular location">
    <subcellularLocation>
        <location evidence="1 5">Membrane</location>
        <topology evidence="1 5">Multi-pass membrane protein</topology>
    </subcellularLocation>
</comment>
<dbReference type="EMBL" id="CAJOBE010002470">
    <property type="protein sequence ID" value="CAF3824390.1"/>
    <property type="molecule type" value="Genomic_DNA"/>
</dbReference>
<keyword evidence="5" id="KW-0187">Copper transport</keyword>
<dbReference type="AlphaFoldDB" id="A0A819DIN1"/>
<dbReference type="GO" id="GO:0005886">
    <property type="term" value="C:plasma membrane"/>
    <property type="evidence" value="ECO:0007669"/>
    <property type="project" value="TreeGrafter"/>
</dbReference>
<proteinExistence type="inferred from homology"/>
<dbReference type="InterPro" id="IPR007274">
    <property type="entry name" value="Cop_transporter"/>
</dbReference>
<keyword evidence="5" id="KW-0406">Ion transport</keyword>
<name>A0A819DIN1_9BILA</name>
<organism evidence="7 8">
    <name type="scientific">Rotaria sordida</name>
    <dbReference type="NCBI Taxonomy" id="392033"/>
    <lineage>
        <taxon>Eukaryota</taxon>
        <taxon>Metazoa</taxon>
        <taxon>Spiralia</taxon>
        <taxon>Gnathifera</taxon>
        <taxon>Rotifera</taxon>
        <taxon>Eurotatoria</taxon>
        <taxon>Bdelloidea</taxon>
        <taxon>Philodinida</taxon>
        <taxon>Philodinidae</taxon>
        <taxon>Rotaria</taxon>
    </lineage>
</organism>
<evidence type="ECO:0000256" key="1">
    <source>
        <dbReference type="ARBA" id="ARBA00004141"/>
    </source>
</evidence>
<gene>
    <name evidence="7" type="ORF">FNK824_LOCUS16358</name>
    <name evidence="6" type="ORF">SEV965_LOCUS34668</name>
</gene>
<feature type="transmembrane region" description="Helical" evidence="5">
    <location>
        <begin position="169"/>
        <end position="192"/>
    </location>
</feature>
<keyword evidence="2 5" id="KW-0812">Transmembrane</keyword>
<dbReference type="Pfam" id="PF04145">
    <property type="entry name" value="Ctr"/>
    <property type="match status" value="1"/>
</dbReference>
<evidence type="ECO:0000313" key="8">
    <source>
        <dbReference type="Proteomes" id="UP000663874"/>
    </source>
</evidence>
<dbReference type="PANTHER" id="PTHR12483:SF27">
    <property type="entry name" value="COPPER TRANSPORT PROTEIN CTR1"/>
    <property type="match status" value="1"/>
</dbReference>
<feature type="transmembrane region" description="Helical" evidence="5">
    <location>
        <begin position="144"/>
        <end position="163"/>
    </location>
</feature>
<evidence type="ECO:0000256" key="3">
    <source>
        <dbReference type="ARBA" id="ARBA00022989"/>
    </source>
</evidence>
<dbReference type="PANTHER" id="PTHR12483">
    <property type="entry name" value="SOLUTE CARRIER FAMILY 31 COPPER TRANSPORTERS"/>
    <property type="match status" value="1"/>
</dbReference>
<dbReference type="Proteomes" id="UP000663874">
    <property type="component" value="Unassembled WGS sequence"/>
</dbReference>
<keyword evidence="3 5" id="KW-1133">Transmembrane helix</keyword>
<reference evidence="7" key="1">
    <citation type="submission" date="2021-02" db="EMBL/GenBank/DDBJ databases">
        <authorList>
            <person name="Nowell W R."/>
        </authorList>
    </citation>
    <scope>NUCLEOTIDE SEQUENCE</scope>
</reference>
<dbReference type="Proteomes" id="UP000663889">
    <property type="component" value="Unassembled WGS sequence"/>
</dbReference>
<evidence type="ECO:0000256" key="4">
    <source>
        <dbReference type="ARBA" id="ARBA00023136"/>
    </source>
</evidence>
<comment type="similarity">
    <text evidence="5">Belongs to the copper transporter (Ctr) (TC 1.A.56) family. SLC31A subfamily.</text>
</comment>
<evidence type="ECO:0000256" key="5">
    <source>
        <dbReference type="RuleBase" id="RU367022"/>
    </source>
</evidence>
<feature type="transmembrane region" description="Helical" evidence="5">
    <location>
        <begin position="71"/>
        <end position="88"/>
    </location>
</feature>
<evidence type="ECO:0000313" key="7">
    <source>
        <dbReference type="EMBL" id="CAF3824390.1"/>
    </source>
</evidence>
<sequence length="202" mass="24013">MNHSSVQQNLINIHHDTHHCHRHVDALPKEESITMERNHHDTSDHHSMMKMYFHTGFTETILFQPWKTTSIPIFICSWIFIFILGILYEGIREIRLDLEEVKLIERPIIPNERNEDELERMNIETIESIVHTKKKNPAQYTERALHSILYAVHIILGYVLMLIAMTFNIYLFLAIIFGIGTGHLLYKWNCIIPSKHKHQRRR</sequence>
<dbReference type="EMBL" id="CAJNOU010005237">
    <property type="protein sequence ID" value="CAF1471441.1"/>
    <property type="molecule type" value="Genomic_DNA"/>
</dbReference>
<protein>
    <recommendedName>
        <fullName evidence="5">Copper transport protein</fullName>
    </recommendedName>
</protein>
<evidence type="ECO:0000256" key="2">
    <source>
        <dbReference type="ARBA" id="ARBA00022692"/>
    </source>
</evidence>
<comment type="caution">
    <text evidence="7">The sequence shown here is derived from an EMBL/GenBank/DDBJ whole genome shotgun (WGS) entry which is preliminary data.</text>
</comment>
<dbReference type="GO" id="GO:0005375">
    <property type="term" value="F:copper ion transmembrane transporter activity"/>
    <property type="evidence" value="ECO:0007669"/>
    <property type="project" value="UniProtKB-UniRule"/>
</dbReference>
<keyword evidence="5" id="KW-0813">Transport</keyword>
<evidence type="ECO:0000313" key="6">
    <source>
        <dbReference type="EMBL" id="CAF1471441.1"/>
    </source>
</evidence>
<accession>A0A819DIN1</accession>
<keyword evidence="4 5" id="KW-0472">Membrane</keyword>